<evidence type="ECO:0000256" key="2">
    <source>
        <dbReference type="SAM" id="SignalP"/>
    </source>
</evidence>
<accession>A0A6J4H816</accession>
<sequence>MLRGTTLAGVAVLLAGLITGPAAYGTSPVPPEPTPTESAETPLPPADEAPPAAVPSEPAPTETVEPVEETDGPVNLTLPTVDGPAVVGKPVTVFTGEWTGVEEFGTLLLEWTADGEVVHETTAPPGKTFQFWIPGTAGGKSLVLSVRPGLGEPVTTEPLDVGIGTIDGVGWTNLIIGKPAVGQELSLHASSWSDIYGVVPVETYQWYRGTSAIPGAVFRTYTPVAADLGQKLWAEVTLSAPGYAPTGASSVEVTVGPGALTAPVPSITGTARVGQVQTANPGIWPAGTTLSYQWYRGTTPITGAVGRTYTTVPADNGQAVKVRVRGTKTGYTSVYRDSAARTIAAGVITATTPVTVSGTHRYGQTLKVSQGWSPAPAVIKYQWYRAGIAVSGATGSSLWLNSSYIGQTVSVRVTVSKPGYTTVSTTTVRKTVGKAVFAVTAAPRITGTAKVGYTLTTSLGTYSPAPAAYGFQWYRNGTAISGATNRSYKLTTTDGGKQITARVYAKANYYETRSTLSAAVAIPAVPVVVLGGDGIYKVGTTLKPGLYKATGTGEECQWARLNSFVWDPEGNNMNAHYIGPAKTYVQILPTDVGFRTEGCGKWTTVTSAGARATSITANGTYRVGIDILPGTYYAYGTGDDCYWETLSGFSYDLDELISNYYGPQRTIVTIPADVKGFFVHGCGTLTRK</sequence>
<evidence type="ECO:0000256" key="1">
    <source>
        <dbReference type="SAM" id="MobiDB-lite"/>
    </source>
</evidence>
<dbReference type="EMBL" id="CADCTE010000023">
    <property type="protein sequence ID" value="CAA9216868.1"/>
    <property type="molecule type" value="Genomic_DNA"/>
</dbReference>
<evidence type="ECO:0000313" key="3">
    <source>
        <dbReference type="EMBL" id="CAA9216868.1"/>
    </source>
</evidence>
<name>A0A6J4H816_9MICC</name>
<dbReference type="AlphaFoldDB" id="A0A6J4H816"/>
<organism evidence="3">
    <name type="scientific">uncultured Arthrobacter sp</name>
    <dbReference type="NCBI Taxonomy" id="114050"/>
    <lineage>
        <taxon>Bacteria</taxon>
        <taxon>Bacillati</taxon>
        <taxon>Actinomycetota</taxon>
        <taxon>Actinomycetes</taxon>
        <taxon>Micrococcales</taxon>
        <taxon>Micrococcaceae</taxon>
        <taxon>Arthrobacter</taxon>
        <taxon>environmental samples</taxon>
    </lineage>
</organism>
<proteinExistence type="predicted"/>
<dbReference type="Gene3D" id="2.60.40.2700">
    <property type="match status" value="4"/>
</dbReference>
<feature type="signal peptide" evidence="2">
    <location>
        <begin position="1"/>
        <end position="24"/>
    </location>
</feature>
<keyword evidence="2" id="KW-0732">Signal</keyword>
<feature type="chain" id="PRO_5027040689" evidence="2">
    <location>
        <begin position="25"/>
        <end position="688"/>
    </location>
</feature>
<feature type="region of interest" description="Disordered" evidence="1">
    <location>
        <begin position="25"/>
        <end position="81"/>
    </location>
</feature>
<reference evidence="3" key="1">
    <citation type="submission" date="2020-02" db="EMBL/GenBank/DDBJ databases">
        <authorList>
            <person name="Meier V. D."/>
        </authorList>
    </citation>
    <scope>NUCLEOTIDE SEQUENCE</scope>
    <source>
        <strain evidence="3">AVDCRST_MAG83</strain>
    </source>
</reference>
<gene>
    <name evidence="3" type="ORF">AVDCRST_MAG83-253</name>
</gene>
<feature type="compositionally biased region" description="Low complexity" evidence="1">
    <location>
        <begin position="49"/>
        <end position="64"/>
    </location>
</feature>
<protein>
    <submittedName>
        <fullName evidence="3">Uncharacterized protein</fullName>
    </submittedName>
</protein>